<dbReference type="NCBIfam" id="TIGR00324">
    <property type="entry name" value="endA"/>
    <property type="match status" value="1"/>
</dbReference>
<comment type="function">
    <text evidence="4">Constitutes one of the two catalytic subunit of the tRNA-splicing endonuclease complex, a complex responsible for identification and cleavage of the splice sites in pre-tRNA. It cleaves pre-tRNA at the 5'- and 3'-splice sites to release the intron. The products are an intron and two tRNA half-molecules bearing 2',3'-cyclic phosphate and 5'-OH termini. There are no conserved sequences at the splice sites, but the intron is invariably located at the same site in the gene, placing the splice sites an invariant distance from the constant structural features of the tRNA body.</text>
</comment>
<dbReference type="GO" id="GO:0005737">
    <property type="term" value="C:cytoplasm"/>
    <property type="evidence" value="ECO:0007669"/>
    <property type="project" value="TreeGrafter"/>
</dbReference>
<evidence type="ECO:0000313" key="9">
    <source>
        <dbReference type="Proteomes" id="UP000094336"/>
    </source>
</evidence>
<keyword evidence="2 4" id="KW-0819">tRNA processing</keyword>
<evidence type="ECO:0000256" key="3">
    <source>
        <dbReference type="ARBA" id="ARBA00023239"/>
    </source>
</evidence>
<evidence type="ECO:0000256" key="1">
    <source>
        <dbReference type="ARBA" id="ARBA00008078"/>
    </source>
</evidence>
<accession>A0A1E3QP47</accession>
<sequence length="410" mass="46174">MPEGSTGGSRPETTPGSATAIPKNNKRRNLMELYPFPLPITPIYLPSITNNPLSWLVAGYAYWTAFPKLALFSDESRANQPSLTPVNCEYEYISSAIIFKVTSPSGMITLWRSGFFGKGSLSRSDPSWSTRTARRVMGVGTVLTSEEITNLRRQERMGFKNARDRVQQMELELRRLMSQETTPEKIIKERTAVLEAEKTKLAELRADLQKKPVKLATTPIDEEIREEDLQLVHPVTGELTQLEYLQLMPCEAVFLTLIGCLKVPALPTSWSVLQMVVSGSANCEELIRCIVYHHYRSLGWCVRSGIKFGTDFLLYKGGPPFTHAEHGIIIMQNQKGCRNTRWVDISGTARVVGGVKKNMIIAFVDVPEQDAYAKVVDGKEHDEVKLGVLYGLYKVTEVGYRRWVPSRNRE</sequence>
<dbReference type="Pfam" id="PF01974">
    <property type="entry name" value="tRNA_int_endo"/>
    <property type="match status" value="1"/>
</dbReference>
<dbReference type="GO" id="GO:0000213">
    <property type="term" value="F:tRNA-intron lyase activity"/>
    <property type="evidence" value="ECO:0007669"/>
    <property type="project" value="UniProtKB-UniRule"/>
</dbReference>
<feature type="region of interest" description="Disordered" evidence="6">
    <location>
        <begin position="1"/>
        <end position="22"/>
    </location>
</feature>
<feature type="active site" evidence="5">
    <location>
        <position position="315"/>
    </location>
</feature>
<organism evidence="8 9">
    <name type="scientific">Babjeviella inositovora NRRL Y-12698</name>
    <dbReference type="NCBI Taxonomy" id="984486"/>
    <lineage>
        <taxon>Eukaryota</taxon>
        <taxon>Fungi</taxon>
        <taxon>Dikarya</taxon>
        <taxon>Ascomycota</taxon>
        <taxon>Saccharomycotina</taxon>
        <taxon>Pichiomycetes</taxon>
        <taxon>Serinales incertae sedis</taxon>
        <taxon>Babjeviella</taxon>
    </lineage>
</organism>
<evidence type="ECO:0000313" key="8">
    <source>
        <dbReference type="EMBL" id="ODQ78852.1"/>
    </source>
</evidence>
<feature type="domain" description="tRNA intron endonuclease catalytic" evidence="7">
    <location>
        <begin position="287"/>
        <end position="365"/>
    </location>
</feature>
<dbReference type="AlphaFoldDB" id="A0A1E3QP47"/>
<dbReference type="EC" id="4.6.1.16" evidence="4"/>
<dbReference type="PANTHER" id="PTHR21227:SF0">
    <property type="entry name" value="TRNA-SPLICING ENDONUCLEASE SUBUNIT SEN2"/>
    <property type="match status" value="1"/>
</dbReference>
<dbReference type="PANTHER" id="PTHR21227">
    <property type="entry name" value="TRNA-SPLICING ENDONUCLEASE SUBUNIT SEN2"/>
    <property type="match status" value="1"/>
</dbReference>
<dbReference type="OrthoDB" id="10249562at2759"/>
<dbReference type="InterPro" id="IPR036167">
    <property type="entry name" value="tRNA_intron_Endo_cat-like_sf"/>
</dbReference>
<dbReference type="InterPro" id="IPR011856">
    <property type="entry name" value="tRNA_endonuc-like_dom_sf"/>
</dbReference>
<dbReference type="SUPFAM" id="SSF53032">
    <property type="entry name" value="tRNA-intron endonuclease catalytic domain-like"/>
    <property type="match status" value="1"/>
</dbReference>
<protein>
    <recommendedName>
        <fullName evidence="4">tRNA-splicing endonuclease subunit Sen2</fullName>
        <ecNumber evidence="4">4.6.1.16</ecNumber>
    </recommendedName>
</protein>
<dbReference type="GO" id="GO:0003676">
    <property type="term" value="F:nucleic acid binding"/>
    <property type="evidence" value="ECO:0007669"/>
    <property type="project" value="InterPro"/>
</dbReference>
<feature type="active site" evidence="5">
    <location>
        <position position="357"/>
    </location>
</feature>
<dbReference type="GeneID" id="30148410"/>
<evidence type="ECO:0000256" key="2">
    <source>
        <dbReference type="ARBA" id="ARBA00022694"/>
    </source>
</evidence>
<keyword evidence="3 4" id="KW-0456">Lyase</keyword>
<proteinExistence type="inferred from homology"/>
<dbReference type="GO" id="GO:0000214">
    <property type="term" value="C:tRNA-intron endonuclease complex"/>
    <property type="evidence" value="ECO:0007669"/>
    <property type="project" value="UniProtKB-UniRule"/>
</dbReference>
<keyword evidence="9" id="KW-1185">Reference proteome</keyword>
<dbReference type="Proteomes" id="UP000094336">
    <property type="component" value="Unassembled WGS sequence"/>
</dbReference>
<name>A0A1E3QP47_9ASCO</name>
<dbReference type="InterPro" id="IPR006677">
    <property type="entry name" value="tRNA_intron_Endonuc_cat-like"/>
</dbReference>
<reference evidence="9" key="1">
    <citation type="submission" date="2016-05" db="EMBL/GenBank/DDBJ databases">
        <title>Comparative genomics of biotechnologically important yeasts.</title>
        <authorList>
            <consortium name="DOE Joint Genome Institute"/>
            <person name="Riley R."/>
            <person name="Haridas S."/>
            <person name="Wolfe K.H."/>
            <person name="Lopes M.R."/>
            <person name="Hittinger C.T."/>
            <person name="Goker M."/>
            <person name="Salamov A."/>
            <person name="Wisecaver J."/>
            <person name="Long T.M."/>
            <person name="Aerts A.L."/>
            <person name="Barry K."/>
            <person name="Choi C."/>
            <person name="Clum A."/>
            <person name="Coughlan A.Y."/>
            <person name="Deshpande S."/>
            <person name="Douglass A.P."/>
            <person name="Hanson S.J."/>
            <person name="Klenk H.-P."/>
            <person name="Labutti K."/>
            <person name="Lapidus A."/>
            <person name="Lindquist E."/>
            <person name="Lipzen A."/>
            <person name="Meier-Kolthoff J.P."/>
            <person name="Ohm R.A."/>
            <person name="Otillar R.P."/>
            <person name="Pangilinan J."/>
            <person name="Peng Y."/>
            <person name="Rokas A."/>
            <person name="Rosa C.A."/>
            <person name="Scheuner C."/>
            <person name="Sibirny A.A."/>
            <person name="Slot J.C."/>
            <person name="Stielow J.B."/>
            <person name="Sun H."/>
            <person name="Kurtzman C.P."/>
            <person name="Blackwell M."/>
            <person name="Grigoriev I.V."/>
            <person name="Jeffries T.W."/>
        </authorList>
    </citation>
    <scope>NUCLEOTIDE SEQUENCE [LARGE SCALE GENOMIC DNA]</scope>
    <source>
        <strain evidence="9">NRRL Y-12698</strain>
    </source>
</reference>
<dbReference type="CDD" id="cd22363">
    <property type="entry name" value="tRNA-intron_lyase_C"/>
    <property type="match status" value="1"/>
</dbReference>
<comment type="similarity">
    <text evidence="1 4">Belongs to the tRNA-intron endonuclease family.</text>
</comment>
<evidence type="ECO:0000256" key="6">
    <source>
        <dbReference type="SAM" id="MobiDB-lite"/>
    </source>
</evidence>
<dbReference type="RefSeq" id="XP_018984180.1">
    <property type="nucleotide sequence ID" value="XM_019130557.1"/>
</dbReference>
<evidence type="ECO:0000256" key="5">
    <source>
        <dbReference type="PIRSR" id="PIRSR011789-1"/>
    </source>
</evidence>
<dbReference type="GO" id="GO:0000379">
    <property type="term" value="P:tRNA-type intron splice site recognition and cleavage"/>
    <property type="evidence" value="ECO:0007669"/>
    <property type="project" value="TreeGrafter"/>
</dbReference>
<gene>
    <name evidence="8" type="ORF">BABINDRAFT_168032</name>
</gene>
<feature type="active site" evidence="5">
    <location>
        <position position="323"/>
    </location>
</feature>
<evidence type="ECO:0000259" key="7">
    <source>
        <dbReference type="Pfam" id="PF01974"/>
    </source>
</evidence>
<dbReference type="InterPro" id="IPR006676">
    <property type="entry name" value="tRNA_splic"/>
</dbReference>
<evidence type="ECO:0000256" key="4">
    <source>
        <dbReference type="PIRNR" id="PIRNR011789"/>
    </source>
</evidence>
<dbReference type="InterPro" id="IPR016589">
    <property type="entry name" value="tRNA_splic_SEN2"/>
</dbReference>
<dbReference type="EMBL" id="KV454434">
    <property type="protein sequence ID" value="ODQ78852.1"/>
    <property type="molecule type" value="Genomic_DNA"/>
</dbReference>
<dbReference type="PIRSF" id="PIRSF011789">
    <property type="entry name" value="tRNA_splic_SEN2"/>
    <property type="match status" value="1"/>
</dbReference>
<dbReference type="STRING" id="984486.A0A1E3QP47"/>
<dbReference type="Gene3D" id="3.40.1350.10">
    <property type="match status" value="1"/>
</dbReference>